<evidence type="ECO:0000256" key="6">
    <source>
        <dbReference type="SAM" id="Phobius"/>
    </source>
</evidence>
<feature type="transmembrane region" description="Helical" evidence="6">
    <location>
        <begin position="174"/>
        <end position="196"/>
    </location>
</feature>
<evidence type="ECO:0000256" key="2">
    <source>
        <dbReference type="ARBA" id="ARBA00022475"/>
    </source>
</evidence>
<feature type="transmembrane region" description="Helical" evidence="6">
    <location>
        <begin position="144"/>
        <end position="162"/>
    </location>
</feature>
<dbReference type="SUPFAM" id="SSF103481">
    <property type="entry name" value="Multidrug resistance efflux transporter EmrE"/>
    <property type="match status" value="2"/>
</dbReference>
<dbReference type="PANTHER" id="PTHR42920">
    <property type="entry name" value="OS03G0707200 PROTEIN-RELATED"/>
    <property type="match status" value="1"/>
</dbReference>
<sequence>MKQQRSADLLLLLTTFIAGWGWIFSKEATVEMPIFGFIGLRFTAGAIIIACLGFHAFKGITSKQWGYMLIGGLLQAISIDFWMYAVATATTLGDGAFIMSLSMLIVPLLDLVWLRTMPSSAYWRSLPIAICGLGLLTFNHNASFSPSQGWFLIAALTQAVYFRFNSYFSARVPVTPLTSIQLAVTGIASLIISGIWEHWPSHFSTETWSWFVASVVIATSLRFWIQLRGQKNTSPTNAAVIMIMEPVFTLLISAYWYSEQLPANKLAGCSLILCAQLFYRFTLHRQMKHRDAHPV</sequence>
<comment type="caution">
    <text evidence="8">The sequence shown here is derived from an EMBL/GenBank/DDBJ whole genome shotgun (WGS) entry which is preliminary data.</text>
</comment>
<feature type="transmembrane region" description="Helical" evidence="6">
    <location>
        <begin position="237"/>
        <end position="257"/>
    </location>
</feature>
<evidence type="ECO:0000256" key="1">
    <source>
        <dbReference type="ARBA" id="ARBA00004651"/>
    </source>
</evidence>
<feature type="domain" description="EamA" evidence="7">
    <location>
        <begin position="150"/>
        <end position="277"/>
    </location>
</feature>
<protein>
    <submittedName>
        <fullName evidence="8">DMT family transporter</fullName>
    </submittedName>
</protein>
<organism evidence="8 9">
    <name type="scientific">Vibrio nitrifigilis</name>
    <dbReference type="NCBI Taxonomy" id="2789781"/>
    <lineage>
        <taxon>Bacteria</taxon>
        <taxon>Pseudomonadati</taxon>
        <taxon>Pseudomonadota</taxon>
        <taxon>Gammaproteobacteria</taxon>
        <taxon>Vibrionales</taxon>
        <taxon>Vibrionaceae</taxon>
        <taxon>Vibrio</taxon>
    </lineage>
</organism>
<evidence type="ECO:0000256" key="5">
    <source>
        <dbReference type="ARBA" id="ARBA00023136"/>
    </source>
</evidence>
<feature type="transmembrane region" description="Helical" evidence="6">
    <location>
        <begin position="35"/>
        <end position="54"/>
    </location>
</feature>
<keyword evidence="2" id="KW-1003">Cell membrane</keyword>
<keyword evidence="4 6" id="KW-1133">Transmembrane helix</keyword>
<keyword evidence="9" id="KW-1185">Reference proteome</keyword>
<dbReference type="PANTHER" id="PTHR42920:SF5">
    <property type="entry name" value="EAMA DOMAIN-CONTAINING PROTEIN"/>
    <property type="match status" value="1"/>
</dbReference>
<gene>
    <name evidence="8" type="ORF">I1A42_18030</name>
</gene>
<dbReference type="InterPro" id="IPR051258">
    <property type="entry name" value="Diverse_Substrate_Transporter"/>
</dbReference>
<keyword evidence="5 6" id="KW-0472">Membrane</keyword>
<comment type="subcellular location">
    <subcellularLocation>
        <location evidence="1">Cell membrane</location>
        <topology evidence="1">Multi-pass membrane protein</topology>
    </subcellularLocation>
</comment>
<feature type="transmembrane region" description="Helical" evidence="6">
    <location>
        <begin position="66"/>
        <end position="84"/>
    </location>
</feature>
<dbReference type="Pfam" id="PF00892">
    <property type="entry name" value="EamA"/>
    <property type="match status" value="2"/>
</dbReference>
<name>A0ABS0GIW1_9VIBR</name>
<dbReference type="Proteomes" id="UP000597206">
    <property type="component" value="Unassembled WGS sequence"/>
</dbReference>
<dbReference type="InterPro" id="IPR000620">
    <property type="entry name" value="EamA_dom"/>
</dbReference>
<evidence type="ECO:0000313" key="8">
    <source>
        <dbReference type="EMBL" id="MBF9002373.1"/>
    </source>
</evidence>
<dbReference type="EMBL" id="JADPMR010000004">
    <property type="protein sequence ID" value="MBF9002373.1"/>
    <property type="molecule type" value="Genomic_DNA"/>
</dbReference>
<feature type="domain" description="EamA" evidence="7">
    <location>
        <begin position="6"/>
        <end position="137"/>
    </location>
</feature>
<keyword evidence="3 6" id="KW-0812">Transmembrane</keyword>
<reference evidence="8 9" key="1">
    <citation type="submission" date="2020-11" db="EMBL/GenBank/DDBJ databases">
        <title>Vibrio nitrifigilis sp. nov., a marine nitrogen-fixing bacterium isolated from the lagoon sediment of an islet inside an atoll.</title>
        <authorList>
            <person name="Wang L.-T."/>
            <person name="Shieh W.Y."/>
        </authorList>
    </citation>
    <scope>NUCLEOTIDE SEQUENCE [LARGE SCALE GENOMIC DNA]</scope>
    <source>
        <strain evidence="8 9">NFV-1</strain>
    </source>
</reference>
<evidence type="ECO:0000259" key="7">
    <source>
        <dbReference type="Pfam" id="PF00892"/>
    </source>
</evidence>
<feature type="transmembrane region" description="Helical" evidence="6">
    <location>
        <begin position="263"/>
        <end position="281"/>
    </location>
</feature>
<feature type="transmembrane region" description="Helical" evidence="6">
    <location>
        <begin position="121"/>
        <end position="138"/>
    </location>
</feature>
<evidence type="ECO:0000313" key="9">
    <source>
        <dbReference type="Proteomes" id="UP000597206"/>
    </source>
</evidence>
<evidence type="ECO:0000256" key="4">
    <source>
        <dbReference type="ARBA" id="ARBA00022989"/>
    </source>
</evidence>
<feature type="transmembrane region" description="Helical" evidence="6">
    <location>
        <begin position="96"/>
        <end position="114"/>
    </location>
</feature>
<evidence type="ECO:0000256" key="3">
    <source>
        <dbReference type="ARBA" id="ARBA00022692"/>
    </source>
</evidence>
<dbReference type="InterPro" id="IPR037185">
    <property type="entry name" value="EmrE-like"/>
</dbReference>
<proteinExistence type="predicted"/>
<feature type="transmembrane region" description="Helical" evidence="6">
    <location>
        <begin position="208"/>
        <end position="225"/>
    </location>
</feature>
<dbReference type="RefSeq" id="WP_196124294.1">
    <property type="nucleotide sequence ID" value="NZ_JADPMR010000004.1"/>
</dbReference>
<accession>A0ABS0GIW1</accession>